<gene>
    <name evidence="1" type="primary">ORF45161</name>
</gene>
<proteinExistence type="predicted"/>
<organism evidence="1">
    <name type="scientific">Arion vulgaris</name>
    <dbReference type="NCBI Taxonomy" id="1028688"/>
    <lineage>
        <taxon>Eukaryota</taxon>
        <taxon>Metazoa</taxon>
        <taxon>Spiralia</taxon>
        <taxon>Lophotrochozoa</taxon>
        <taxon>Mollusca</taxon>
        <taxon>Gastropoda</taxon>
        <taxon>Heterobranchia</taxon>
        <taxon>Euthyneura</taxon>
        <taxon>Panpulmonata</taxon>
        <taxon>Eupulmonata</taxon>
        <taxon>Stylommatophora</taxon>
        <taxon>Helicina</taxon>
        <taxon>Arionoidea</taxon>
        <taxon>Arionidae</taxon>
        <taxon>Arion</taxon>
    </lineage>
</organism>
<name>A0A0B6Z1R1_9EUPU</name>
<evidence type="ECO:0000313" key="1">
    <source>
        <dbReference type="EMBL" id="CEK62433.1"/>
    </source>
</evidence>
<dbReference type="AlphaFoldDB" id="A0A0B6Z1R1"/>
<reference evidence="1" key="1">
    <citation type="submission" date="2014-12" db="EMBL/GenBank/DDBJ databases">
        <title>Insight into the proteome of Arion vulgaris.</title>
        <authorList>
            <person name="Aradska J."/>
            <person name="Bulat T."/>
            <person name="Smidak R."/>
            <person name="Sarate P."/>
            <person name="Gangsoo J."/>
            <person name="Sialana F."/>
            <person name="Bilban M."/>
            <person name="Lubec G."/>
        </authorList>
    </citation>
    <scope>NUCLEOTIDE SEQUENCE</scope>
    <source>
        <tissue evidence="1">Skin</tissue>
    </source>
</reference>
<sequence>MCLEMKGQLQLEYVVKLSLFKDSAGLINDMSTFYHWTMTIYNRGSHSTTCDDNT</sequence>
<dbReference type="EMBL" id="HACG01015568">
    <property type="protein sequence ID" value="CEK62433.1"/>
    <property type="molecule type" value="Transcribed_RNA"/>
</dbReference>
<accession>A0A0B6Z1R1</accession>
<protein>
    <submittedName>
        <fullName evidence="1">Uncharacterized protein</fullName>
    </submittedName>
</protein>